<dbReference type="Proteomes" id="UP000008810">
    <property type="component" value="Chromosome 1"/>
</dbReference>
<evidence type="ECO:0000313" key="2">
    <source>
        <dbReference type="EnsemblPlants" id="KQK23691"/>
    </source>
</evidence>
<dbReference type="InParanoid" id="A0A0Q3K1H1"/>
<sequence length="89" mass="10288">MDDRSAPSSDLTCLVVHPAPRLWCPSRRYVNHHASSPVQKRSRHSSLITYDRPESFLMKIRRLGCRLISDRKQNKRGSKTDFVPCVLKP</sequence>
<dbReference type="EnsemblPlants" id="KQK23691">
    <property type="protein sequence ID" value="KQK23691"/>
    <property type="gene ID" value="BRADI_1g75425v3"/>
</dbReference>
<dbReference type="EMBL" id="CM000880">
    <property type="protein sequence ID" value="KQK23691.1"/>
    <property type="molecule type" value="Genomic_DNA"/>
</dbReference>
<evidence type="ECO:0000313" key="3">
    <source>
        <dbReference type="Proteomes" id="UP000008810"/>
    </source>
</evidence>
<dbReference type="AlphaFoldDB" id="A0A0Q3K1H1"/>
<organism evidence="1">
    <name type="scientific">Brachypodium distachyon</name>
    <name type="common">Purple false brome</name>
    <name type="synonym">Trachynia distachya</name>
    <dbReference type="NCBI Taxonomy" id="15368"/>
    <lineage>
        <taxon>Eukaryota</taxon>
        <taxon>Viridiplantae</taxon>
        <taxon>Streptophyta</taxon>
        <taxon>Embryophyta</taxon>
        <taxon>Tracheophyta</taxon>
        <taxon>Spermatophyta</taxon>
        <taxon>Magnoliopsida</taxon>
        <taxon>Liliopsida</taxon>
        <taxon>Poales</taxon>
        <taxon>Poaceae</taxon>
        <taxon>BOP clade</taxon>
        <taxon>Pooideae</taxon>
        <taxon>Stipodae</taxon>
        <taxon>Brachypodieae</taxon>
        <taxon>Brachypodium</taxon>
    </lineage>
</organism>
<dbReference type="Gramene" id="KQK23691">
    <property type="protein sequence ID" value="KQK23691"/>
    <property type="gene ID" value="BRADI_1g75425v3"/>
</dbReference>
<proteinExistence type="predicted"/>
<reference evidence="1 2" key="1">
    <citation type="journal article" date="2010" name="Nature">
        <title>Genome sequencing and analysis of the model grass Brachypodium distachyon.</title>
        <authorList>
            <consortium name="International Brachypodium Initiative"/>
        </authorList>
    </citation>
    <scope>NUCLEOTIDE SEQUENCE [LARGE SCALE GENOMIC DNA]</scope>
    <source>
        <strain evidence="1 2">Bd21</strain>
    </source>
</reference>
<protein>
    <submittedName>
        <fullName evidence="1 2">Uncharacterized protein</fullName>
    </submittedName>
</protein>
<evidence type="ECO:0000313" key="1">
    <source>
        <dbReference type="EMBL" id="KQK23691.1"/>
    </source>
</evidence>
<accession>A0A0Q3K1H1</accession>
<reference evidence="2" key="3">
    <citation type="submission" date="2018-08" db="UniProtKB">
        <authorList>
            <consortium name="EnsemblPlants"/>
        </authorList>
    </citation>
    <scope>IDENTIFICATION</scope>
    <source>
        <strain evidence="2">cv. Bd21</strain>
    </source>
</reference>
<keyword evidence="3" id="KW-1185">Reference proteome</keyword>
<reference evidence="1" key="2">
    <citation type="submission" date="2017-06" db="EMBL/GenBank/DDBJ databases">
        <title>WGS assembly of Brachypodium distachyon.</title>
        <authorList>
            <consortium name="The International Brachypodium Initiative"/>
            <person name="Lucas S."/>
            <person name="Harmon-Smith M."/>
            <person name="Lail K."/>
            <person name="Tice H."/>
            <person name="Grimwood J."/>
            <person name="Bruce D."/>
            <person name="Barry K."/>
            <person name="Shu S."/>
            <person name="Lindquist E."/>
            <person name="Wang M."/>
            <person name="Pitluck S."/>
            <person name="Vogel J.P."/>
            <person name="Garvin D.F."/>
            <person name="Mockler T.C."/>
            <person name="Schmutz J."/>
            <person name="Rokhsar D."/>
            <person name="Bevan M.W."/>
        </authorList>
    </citation>
    <scope>NUCLEOTIDE SEQUENCE</scope>
    <source>
        <strain evidence="1">Bd21</strain>
    </source>
</reference>
<name>A0A0Q3K1H1_BRADI</name>
<gene>
    <name evidence="1" type="ORF">BRADI_1g75425v3</name>
</gene>